<dbReference type="AlphaFoldDB" id="A0A2M8IYD9"/>
<dbReference type="Proteomes" id="UP000231553">
    <property type="component" value="Unassembled WGS sequence"/>
</dbReference>
<feature type="transmembrane region" description="Helical" evidence="2">
    <location>
        <begin position="93"/>
        <end position="114"/>
    </location>
</feature>
<dbReference type="EMBL" id="PGTB01000087">
    <property type="protein sequence ID" value="PJE35514.1"/>
    <property type="molecule type" value="Genomic_DNA"/>
</dbReference>
<dbReference type="GO" id="GO:0005886">
    <property type="term" value="C:plasma membrane"/>
    <property type="evidence" value="ECO:0007669"/>
    <property type="project" value="InterPro"/>
</dbReference>
<dbReference type="RefSeq" id="WP_100163623.1">
    <property type="nucleotide sequence ID" value="NZ_PGTB01000087.1"/>
</dbReference>
<keyword evidence="2" id="KW-0472">Membrane</keyword>
<dbReference type="OrthoDB" id="9816387at2"/>
<evidence type="ECO:0000313" key="4">
    <source>
        <dbReference type="EMBL" id="PJE35514.1"/>
    </source>
</evidence>
<dbReference type="GO" id="GO:0006417">
    <property type="term" value="P:regulation of translation"/>
    <property type="evidence" value="ECO:0007669"/>
    <property type="project" value="TreeGrafter"/>
</dbReference>
<evidence type="ECO:0000259" key="3">
    <source>
        <dbReference type="Pfam" id="PF10099"/>
    </source>
</evidence>
<accession>A0A2M8IYD9</accession>
<evidence type="ECO:0000256" key="1">
    <source>
        <dbReference type="SAM" id="MobiDB-lite"/>
    </source>
</evidence>
<dbReference type="PANTHER" id="PTHR37461">
    <property type="entry name" value="ANTI-SIGMA-K FACTOR RSKA"/>
    <property type="match status" value="1"/>
</dbReference>
<proteinExistence type="predicted"/>
<dbReference type="PANTHER" id="PTHR37461:SF1">
    <property type="entry name" value="ANTI-SIGMA-K FACTOR RSKA"/>
    <property type="match status" value="1"/>
</dbReference>
<evidence type="ECO:0000256" key="2">
    <source>
        <dbReference type="SAM" id="Phobius"/>
    </source>
</evidence>
<name>A0A2M8IYD9_9RHOB</name>
<evidence type="ECO:0000313" key="5">
    <source>
        <dbReference type="Proteomes" id="UP000231553"/>
    </source>
</evidence>
<dbReference type="Pfam" id="PF10099">
    <property type="entry name" value="RskA_C"/>
    <property type="match status" value="1"/>
</dbReference>
<sequence length="229" mass="24390">MTDLPPPEEDWTAEAAEYVLRLLPPDEEAAFEAEMAQNPALRDQVAGWLRHFEGLNAGFAETAPRPAIKGALFTRLFGDETPRRVSFWDRAGLWRGISLAALALAAVMTTLWLWPAERSGPGYVSEIAAEDGSLRLFAVYDPAQGGLRISRIAGTAPAGRVLELWAISGDAAPVSLGVLPETPSALLPLPDSYRSAAELFFAITDEPPGGAPGGTATGEIRATGEVHDL</sequence>
<keyword evidence="2" id="KW-1133">Transmembrane helix</keyword>
<comment type="caution">
    <text evidence="4">The sequence shown here is derived from an EMBL/GenBank/DDBJ whole genome shotgun (WGS) entry which is preliminary data.</text>
</comment>
<gene>
    <name evidence="4" type="ORF">CVM52_16770</name>
</gene>
<dbReference type="InterPro" id="IPR051474">
    <property type="entry name" value="Anti-sigma-K/W_factor"/>
</dbReference>
<dbReference type="GO" id="GO:0016989">
    <property type="term" value="F:sigma factor antagonist activity"/>
    <property type="evidence" value="ECO:0007669"/>
    <property type="project" value="TreeGrafter"/>
</dbReference>
<organism evidence="4 5">
    <name type="scientific">Pseudooceanicola lipolyticus</name>
    <dbReference type="NCBI Taxonomy" id="2029104"/>
    <lineage>
        <taxon>Bacteria</taxon>
        <taxon>Pseudomonadati</taxon>
        <taxon>Pseudomonadota</taxon>
        <taxon>Alphaproteobacteria</taxon>
        <taxon>Rhodobacterales</taxon>
        <taxon>Paracoccaceae</taxon>
        <taxon>Pseudooceanicola</taxon>
    </lineage>
</organism>
<dbReference type="InterPro" id="IPR018764">
    <property type="entry name" value="RskA_C"/>
</dbReference>
<feature type="region of interest" description="Disordered" evidence="1">
    <location>
        <begin position="207"/>
        <end position="229"/>
    </location>
</feature>
<protein>
    <recommendedName>
        <fullName evidence="3">Anti-sigma K factor RskA C-terminal domain-containing protein</fullName>
    </recommendedName>
</protein>
<keyword evidence="5" id="KW-1185">Reference proteome</keyword>
<reference evidence="4 5" key="1">
    <citation type="journal article" date="2018" name="Int. J. Syst. Evol. Microbiol.">
        <title>Pseudooceanicola lipolyticus sp. nov., a marine alphaproteobacterium, reclassification of Oceanicola flagellatus as Pseudooceanicola flagellatus comb. nov. and emended description of the genus Pseudooceanicola.</title>
        <authorList>
            <person name="Huang M.-M."/>
            <person name="Guo L.-L."/>
            <person name="Wu Y.-H."/>
            <person name="Lai Q.-L."/>
            <person name="Shao Z.-Z."/>
            <person name="Wang C.-S."/>
            <person name="Wu M."/>
            <person name="Xu X.-W."/>
        </authorList>
    </citation>
    <scope>NUCLEOTIDE SEQUENCE [LARGE SCALE GENOMIC DNA]</scope>
    <source>
        <strain evidence="4 5">157</strain>
    </source>
</reference>
<feature type="domain" description="Anti-sigma K factor RskA C-terminal" evidence="3">
    <location>
        <begin position="100"/>
        <end position="220"/>
    </location>
</feature>
<keyword evidence="2" id="KW-0812">Transmembrane</keyword>